<dbReference type="EMBL" id="PQXF01000003">
    <property type="protein sequence ID" value="PXF61744.1"/>
    <property type="molecule type" value="Genomic_DNA"/>
</dbReference>
<proteinExistence type="predicted"/>
<evidence type="ECO:0000313" key="2">
    <source>
        <dbReference type="Proteomes" id="UP000248329"/>
    </source>
</evidence>
<accession>A0AC61L5U3</accession>
<dbReference type="Proteomes" id="UP000248329">
    <property type="component" value="Unassembled WGS sequence"/>
</dbReference>
<gene>
    <name evidence="1" type="ORF">C4B59_02500</name>
</gene>
<reference evidence="1" key="1">
    <citation type="submission" date="2018-01" db="EMBL/GenBank/DDBJ databases">
        <authorList>
            <person name="Krukenberg V."/>
        </authorList>
    </citation>
    <scope>NUCLEOTIDE SEQUENCE</scope>
    <source>
        <strain evidence="1">E20ANME2</strain>
    </source>
</reference>
<comment type="caution">
    <text evidence="1">The sequence shown here is derived from an EMBL/GenBank/DDBJ whole genome shotgun (WGS) entry which is preliminary data.</text>
</comment>
<evidence type="ECO:0000313" key="1">
    <source>
        <dbReference type="EMBL" id="PXF61744.1"/>
    </source>
</evidence>
<name>A0AC61L5U3_9EURY</name>
<organism evidence="1 2">
    <name type="scientific">Candidatus Methanogaster sp</name>
    <dbReference type="NCBI Taxonomy" id="3386292"/>
    <lineage>
        <taxon>Archaea</taxon>
        <taxon>Methanobacteriati</taxon>
        <taxon>Methanobacteriota</taxon>
        <taxon>Stenosarchaea group</taxon>
        <taxon>Methanomicrobia</taxon>
        <taxon>Methanosarcinales</taxon>
        <taxon>ANME-2 cluster</taxon>
        <taxon>Candidatus Methanogasteraceae</taxon>
        <taxon>Candidatus Methanogaster</taxon>
    </lineage>
</organism>
<protein>
    <submittedName>
        <fullName evidence="1">Uncharacterized protein</fullName>
    </submittedName>
</protein>
<sequence length="301" mass="33568">MRRFCRERGDRETERDHGDPMKAHLECIPCLLKQSLNATRVVTDDQAVQEKVLKSVMKELLDAPVDYVPPEIARTIYSIVDDITGCDDPYKSLKMEYNRIGMGMYPYLKDIVDKSDDRLFTAVRLAIAGNIIDFGADIQFDVEETIRDVLTKKFAINDYPLFVESLEESENILYLADNAGEVAFDRILLEEIMDYANVVYAVKNKPIINDATIDDAIFCGIDSIAEIVTTSDTPGTILERCGPEFVSIFRSADVIISKGQGNYETLSEEAGNIFFLLLAKCPVIADDLGVKIGDAVLLSAP</sequence>